<feature type="binding site" evidence="7">
    <location>
        <position position="95"/>
    </location>
    <ligand>
        <name>[2Fe-2S] cluster</name>
        <dbReference type="ChEBI" id="CHEBI:190135"/>
    </ligand>
</feature>
<dbReference type="Pfam" id="PF01257">
    <property type="entry name" value="2Fe-2S_thioredx"/>
    <property type="match status" value="1"/>
</dbReference>
<name>A0AAJ1IM02_9SPIO</name>
<dbReference type="InterPro" id="IPR041921">
    <property type="entry name" value="NuoE_N"/>
</dbReference>
<keyword evidence="3 7" id="KW-0479">Metal-binding</keyword>
<evidence type="ECO:0000256" key="4">
    <source>
        <dbReference type="ARBA" id="ARBA00023004"/>
    </source>
</evidence>
<evidence type="ECO:0000256" key="7">
    <source>
        <dbReference type="PIRSR" id="PIRSR000216-1"/>
    </source>
</evidence>
<feature type="binding site" evidence="7">
    <location>
        <position position="135"/>
    </location>
    <ligand>
        <name>[2Fe-2S] cluster</name>
        <dbReference type="ChEBI" id="CHEBI:190135"/>
    </ligand>
</feature>
<evidence type="ECO:0000313" key="9">
    <source>
        <dbReference type="Proteomes" id="UP001221217"/>
    </source>
</evidence>
<gene>
    <name evidence="8" type="ORF">PQJ61_17875</name>
</gene>
<feature type="binding site" evidence="7">
    <location>
        <position position="131"/>
    </location>
    <ligand>
        <name>[2Fe-2S] cluster</name>
        <dbReference type="ChEBI" id="CHEBI:190135"/>
    </ligand>
</feature>
<dbReference type="Gene3D" id="1.10.10.1590">
    <property type="entry name" value="NADH-quinone oxidoreductase subunit E"/>
    <property type="match status" value="1"/>
</dbReference>
<protein>
    <submittedName>
        <fullName evidence="8">NAD(P)H-dependent oxidoreductase subunit E</fullName>
    </submittedName>
</protein>
<keyword evidence="5 7" id="KW-0411">Iron-sulfur</keyword>
<dbReference type="InterPro" id="IPR042128">
    <property type="entry name" value="NuoE_dom"/>
</dbReference>
<comment type="caution">
    <text evidence="8">The sequence shown here is derived from an EMBL/GenBank/DDBJ whole genome shotgun (WGS) entry which is preliminary data.</text>
</comment>
<sequence length="171" mass="19172">MVDAQIPTREPTDEEITKQTEIIVGELIGRKGALIPILQTLQELFGYLPETALKRTGELMKISYSEVAGVVSFYKYFSIVPRGKYLIRVCLGTSCYVRGGKEVLESLKNNLGIDIDETTEDRLFSLKVGRCFGACGLAPVIMINDDIYRRVKPSKVGEILQSYRVQEDTDD</sequence>
<comment type="cofactor">
    <cofactor evidence="7">
        <name>[2Fe-2S] cluster</name>
        <dbReference type="ChEBI" id="CHEBI:190135"/>
    </cofactor>
    <text evidence="7">Binds 1 [2Fe-2S] cluster.</text>
</comment>
<comment type="similarity">
    <text evidence="1">Belongs to the complex I 24 kDa subunit family.</text>
</comment>
<evidence type="ECO:0000256" key="6">
    <source>
        <dbReference type="ARBA" id="ARBA00034078"/>
    </source>
</evidence>
<keyword evidence="2 7" id="KW-0001">2Fe-2S</keyword>
<keyword evidence="4 7" id="KW-0408">Iron</keyword>
<dbReference type="Proteomes" id="UP001221217">
    <property type="component" value="Unassembled WGS sequence"/>
</dbReference>
<comment type="cofactor">
    <cofactor evidence="6">
        <name>[2Fe-2S] cluster</name>
        <dbReference type="ChEBI" id="CHEBI:190135"/>
    </cofactor>
</comment>
<feature type="binding site" evidence="7">
    <location>
        <position position="90"/>
    </location>
    <ligand>
        <name>[2Fe-2S] cluster</name>
        <dbReference type="ChEBI" id="CHEBI:190135"/>
    </ligand>
</feature>
<proteinExistence type="inferred from homology"/>
<dbReference type="Gene3D" id="3.40.30.10">
    <property type="entry name" value="Glutaredoxin"/>
    <property type="match status" value="1"/>
</dbReference>
<dbReference type="InterPro" id="IPR002023">
    <property type="entry name" value="NuoE-like"/>
</dbReference>
<dbReference type="PANTHER" id="PTHR43342:SF2">
    <property type="entry name" value="POTENTIAL NAD-REDUCING HYDROGENASE SUBUNIT"/>
    <property type="match status" value="1"/>
</dbReference>
<dbReference type="CDD" id="cd03064">
    <property type="entry name" value="TRX_Fd_NuoE"/>
    <property type="match status" value="1"/>
</dbReference>
<dbReference type="InterPro" id="IPR036249">
    <property type="entry name" value="Thioredoxin-like_sf"/>
</dbReference>
<dbReference type="PANTHER" id="PTHR43342">
    <property type="entry name" value="NADH-QUINONE OXIDOREDUCTASE, E SUBUNIT"/>
    <property type="match status" value="1"/>
</dbReference>
<dbReference type="PIRSF" id="PIRSF000216">
    <property type="entry name" value="NADH_DH_24kDa"/>
    <property type="match status" value="1"/>
</dbReference>
<dbReference type="EMBL" id="JAQQAL010000052">
    <property type="protein sequence ID" value="MDC7228636.1"/>
    <property type="molecule type" value="Genomic_DNA"/>
</dbReference>
<evidence type="ECO:0000256" key="3">
    <source>
        <dbReference type="ARBA" id="ARBA00022723"/>
    </source>
</evidence>
<evidence type="ECO:0000256" key="1">
    <source>
        <dbReference type="ARBA" id="ARBA00010643"/>
    </source>
</evidence>
<reference evidence="8 9" key="1">
    <citation type="submission" date="2022-12" db="EMBL/GenBank/DDBJ databases">
        <title>Metagenome assembled genome from gulf of manar.</title>
        <authorList>
            <person name="Kohli P."/>
            <person name="Pk S."/>
            <person name="Venkata Ramana C."/>
            <person name="Sasikala C."/>
        </authorList>
    </citation>
    <scope>NUCLEOTIDE SEQUENCE [LARGE SCALE GENOMIC DNA]</scope>
    <source>
        <strain evidence="8">JB008</strain>
    </source>
</reference>
<dbReference type="GO" id="GO:0016491">
    <property type="term" value="F:oxidoreductase activity"/>
    <property type="evidence" value="ECO:0007669"/>
    <property type="project" value="InterPro"/>
</dbReference>
<accession>A0AAJ1IM02</accession>
<dbReference type="InterPro" id="IPR028431">
    <property type="entry name" value="NADP_DH_HndA-like"/>
</dbReference>
<dbReference type="SUPFAM" id="SSF52833">
    <property type="entry name" value="Thioredoxin-like"/>
    <property type="match status" value="1"/>
</dbReference>
<evidence type="ECO:0000256" key="2">
    <source>
        <dbReference type="ARBA" id="ARBA00022714"/>
    </source>
</evidence>
<evidence type="ECO:0000313" key="8">
    <source>
        <dbReference type="EMBL" id="MDC7228636.1"/>
    </source>
</evidence>
<organism evidence="8 9">
    <name type="scientific">Candidatus Thalassospirochaeta sargassi</name>
    <dbReference type="NCBI Taxonomy" id="3119039"/>
    <lineage>
        <taxon>Bacteria</taxon>
        <taxon>Pseudomonadati</taxon>
        <taxon>Spirochaetota</taxon>
        <taxon>Spirochaetia</taxon>
        <taxon>Spirochaetales</taxon>
        <taxon>Spirochaetaceae</taxon>
        <taxon>Candidatus Thalassospirochaeta</taxon>
    </lineage>
</organism>
<dbReference type="AlphaFoldDB" id="A0AAJ1IM02"/>
<dbReference type="GO" id="GO:0051537">
    <property type="term" value="F:2 iron, 2 sulfur cluster binding"/>
    <property type="evidence" value="ECO:0007669"/>
    <property type="project" value="UniProtKB-KW"/>
</dbReference>
<evidence type="ECO:0000256" key="5">
    <source>
        <dbReference type="ARBA" id="ARBA00023014"/>
    </source>
</evidence>
<dbReference type="GO" id="GO:0046872">
    <property type="term" value="F:metal ion binding"/>
    <property type="evidence" value="ECO:0007669"/>
    <property type="project" value="UniProtKB-KW"/>
</dbReference>